<dbReference type="InterPro" id="IPR023562">
    <property type="entry name" value="ClpP/TepA"/>
</dbReference>
<evidence type="ECO:0000256" key="2">
    <source>
        <dbReference type="ARBA" id="ARBA00022490"/>
    </source>
</evidence>
<feature type="region of interest" description="Disordered" evidence="7">
    <location>
        <begin position="287"/>
        <end position="374"/>
    </location>
</feature>
<keyword evidence="5" id="KW-0720">Serine protease</keyword>
<gene>
    <name evidence="8" type="ORF">AT728_19115</name>
</gene>
<dbReference type="GO" id="GO:0006515">
    <property type="term" value="P:protein quality control for misfolded or incompletely synthesized proteins"/>
    <property type="evidence" value="ECO:0007669"/>
    <property type="project" value="TreeGrafter"/>
</dbReference>
<evidence type="ECO:0000256" key="4">
    <source>
        <dbReference type="ARBA" id="ARBA00022801"/>
    </source>
</evidence>
<evidence type="ECO:0000313" key="8">
    <source>
        <dbReference type="EMBL" id="KUF18458.1"/>
    </source>
</evidence>
<proteinExistence type="inferred from homology"/>
<evidence type="ECO:0000256" key="6">
    <source>
        <dbReference type="RuleBase" id="RU003567"/>
    </source>
</evidence>
<dbReference type="NCBIfam" id="NF045542">
    <property type="entry name" value="Clp_rel_HeadMat"/>
    <property type="match status" value="1"/>
</dbReference>
<feature type="compositionally biased region" description="Pro residues" evidence="7">
    <location>
        <begin position="245"/>
        <end position="262"/>
    </location>
</feature>
<dbReference type="PANTHER" id="PTHR10381:SF70">
    <property type="entry name" value="ATP-DEPENDENT CLP PROTEASE PROTEOLYTIC SUBUNIT"/>
    <property type="match status" value="1"/>
</dbReference>
<evidence type="ECO:0000256" key="1">
    <source>
        <dbReference type="ARBA" id="ARBA00007039"/>
    </source>
</evidence>
<dbReference type="InterPro" id="IPR001907">
    <property type="entry name" value="ClpP"/>
</dbReference>
<evidence type="ECO:0000256" key="7">
    <source>
        <dbReference type="SAM" id="MobiDB-lite"/>
    </source>
</evidence>
<dbReference type="EMBL" id="LOCL01000030">
    <property type="protein sequence ID" value="KUF18458.1"/>
    <property type="molecule type" value="Genomic_DNA"/>
</dbReference>
<feature type="compositionally biased region" description="Polar residues" evidence="7">
    <location>
        <begin position="316"/>
        <end position="326"/>
    </location>
</feature>
<evidence type="ECO:0000256" key="5">
    <source>
        <dbReference type="ARBA" id="ARBA00022825"/>
    </source>
</evidence>
<dbReference type="InterPro" id="IPR029045">
    <property type="entry name" value="ClpP/crotonase-like_dom_sf"/>
</dbReference>
<dbReference type="PANTHER" id="PTHR10381">
    <property type="entry name" value="ATP-DEPENDENT CLP PROTEASE PROTEOLYTIC SUBUNIT"/>
    <property type="match status" value="1"/>
</dbReference>
<dbReference type="STRING" id="1765722.AT728_19115"/>
<name>A0A0W7X6Y2_9ACTN</name>
<keyword evidence="2" id="KW-0963">Cytoplasm</keyword>
<dbReference type="Pfam" id="PF00574">
    <property type="entry name" value="CLP_protease"/>
    <property type="match status" value="1"/>
</dbReference>
<sequence>MINSPANLASFVARQREQADKQRAQLGIEARSWYRISNTADPDEAEVMLYDEIGGWFGATADQFIEDLKGVTSPSLRVRVNSPGGSVFEGIAIANALRSHPATVTVQVDGIAASIASVIAMAGDRVVMAPQTMMMIHDAAGICMGNAADMAEMEELLDLISDNIADAYAARAGGTREQWRERMRAETWYLPEDAVEAGLAEECLPIPKKSGTAPEPDEGEEEPEMRRRFDLSAYGYTGPRRPDTPKPAPGPPRAAVPTPETPSPQLVVSLADLLGEEAVATLRAAVTAPAEPTATAGAVDTESSEAAQDGAGDVSGPSTLGEQATTDPAEPEAPGDGWAATVAHLIHPEPDPWAALTSHLTNPTASSSAATEAA</sequence>
<organism evidence="8 9">
    <name type="scientific">Streptomyces silvensis</name>
    <dbReference type="NCBI Taxonomy" id="1765722"/>
    <lineage>
        <taxon>Bacteria</taxon>
        <taxon>Bacillati</taxon>
        <taxon>Actinomycetota</taxon>
        <taxon>Actinomycetes</taxon>
        <taxon>Kitasatosporales</taxon>
        <taxon>Streptomycetaceae</taxon>
        <taxon>Streptomyces</taxon>
    </lineage>
</organism>
<dbReference type="GO" id="GO:0051117">
    <property type="term" value="F:ATPase binding"/>
    <property type="evidence" value="ECO:0007669"/>
    <property type="project" value="TreeGrafter"/>
</dbReference>
<dbReference type="CDD" id="cd07016">
    <property type="entry name" value="S14_ClpP_1"/>
    <property type="match status" value="1"/>
</dbReference>
<dbReference type="AlphaFoldDB" id="A0A0W7X6Y2"/>
<feature type="compositionally biased region" description="Low complexity" evidence="7">
    <location>
        <begin position="364"/>
        <end position="374"/>
    </location>
</feature>
<evidence type="ECO:0000313" key="9">
    <source>
        <dbReference type="Proteomes" id="UP000054804"/>
    </source>
</evidence>
<evidence type="ECO:0000256" key="3">
    <source>
        <dbReference type="ARBA" id="ARBA00022670"/>
    </source>
</evidence>
<keyword evidence="4" id="KW-0378">Hydrolase</keyword>
<keyword evidence="9" id="KW-1185">Reference proteome</keyword>
<dbReference type="PRINTS" id="PR00127">
    <property type="entry name" value="CLPPROTEASEP"/>
</dbReference>
<dbReference type="SUPFAM" id="SSF52096">
    <property type="entry name" value="ClpP/crotonase"/>
    <property type="match status" value="1"/>
</dbReference>
<reference evidence="8 9" key="1">
    <citation type="submission" date="2015-12" db="EMBL/GenBank/DDBJ databases">
        <title>Draft genome sequence of Streptomyces silvensis ATCC 53525, a producer of novel hormone antagonists.</title>
        <authorList>
            <person name="Johnston C.W."/>
            <person name="Li Y."/>
            <person name="Magarvey N.A."/>
        </authorList>
    </citation>
    <scope>NUCLEOTIDE SEQUENCE [LARGE SCALE GENOMIC DNA]</scope>
    <source>
        <strain evidence="8 9">ATCC 53525</strain>
    </source>
</reference>
<comment type="caution">
    <text evidence="8">The sequence shown here is derived from an EMBL/GenBank/DDBJ whole genome shotgun (WGS) entry which is preliminary data.</text>
</comment>
<keyword evidence="3" id="KW-0645">Protease</keyword>
<dbReference type="GO" id="GO:0004176">
    <property type="term" value="F:ATP-dependent peptidase activity"/>
    <property type="evidence" value="ECO:0007669"/>
    <property type="project" value="InterPro"/>
</dbReference>
<feature type="compositionally biased region" description="Low complexity" evidence="7">
    <location>
        <begin position="287"/>
        <end position="299"/>
    </location>
</feature>
<dbReference type="OrthoDB" id="9806592at2"/>
<dbReference type="GO" id="GO:0009368">
    <property type="term" value="C:endopeptidase Clp complex"/>
    <property type="evidence" value="ECO:0007669"/>
    <property type="project" value="TreeGrafter"/>
</dbReference>
<protein>
    <recommendedName>
        <fullName evidence="6">ATP-dependent Clp protease proteolytic subunit</fullName>
    </recommendedName>
</protein>
<dbReference type="Proteomes" id="UP000054804">
    <property type="component" value="Unassembled WGS sequence"/>
</dbReference>
<comment type="similarity">
    <text evidence="1 6">Belongs to the peptidase S14 family.</text>
</comment>
<dbReference type="Gene3D" id="3.90.226.10">
    <property type="entry name" value="2-enoyl-CoA Hydratase, Chain A, domain 1"/>
    <property type="match status" value="1"/>
</dbReference>
<dbReference type="RefSeq" id="WP_058847367.1">
    <property type="nucleotide sequence ID" value="NZ_LOCL01000030.1"/>
</dbReference>
<dbReference type="GO" id="GO:0004252">
    <property type="term" value="F:serine-type endopeptidase activity"/>
    <property type="evidence" value="ECO:0007669"/>
    <property type="project" value="InterPro"/>
</dbReference>
<feature type="region of interest" description="Disordered" evidence="7">
    <location>
        <begin position="202"/>
        <end position="263"/>
    </location>
</feature>
<accession>A0A0W7X6Y2</accession>